<dbReference type="PANTHER" id="PTHR30572">
    <property type="entry name" value="MEMBRANE COMPONENT OF TRANSPORTER-RELATED"/>
    <property type="match status" value="1"/>
</dbReference>
<evidence type="ECO:0000256" key="3">
    <source>
        <dbReference type="ARBA" id="ARBA00022692"/>
    </source>
</evidence>
<feature type="transmembrane region" description="Helical" evidence="7">
    <location>
        <begin position="64"/>
        <end position="84"/>
    </location>
</feature>
<sequence>MCEGSHRATKAKQLALALALARVRSHVRAHGRGPGPVEPTRLAFRDMVDEATTAILARPTRAGLTVLGTLLGVAAFVAVLGLTATASGQVSKRFTALAATEVIVEDAPAEPSTADTPFPADTEQRLMRLNGVRNAGTYWQPSFGGGEGRGVTVTARPPSIDRTAGEPLTVIAASPGYLRAIHAQVSTGRLYDAFHQSRNQRVAVLGRAAAHRLGITRLDMQPAIFIRDTPLTVIGIIDDVDRQPDALLSVLTPSSTATTLWGAADAADGSPPKVLIETRLGAAPLIAQQAAVAIRPDNPDRFKIIAPPDPKQLKEQVNTDLGALFLALAGICLVIGAVGIANTTLVAVLERTAEIGLRRSLGARGRHIAAQFLSESAALGLLGGLIGTSIGVATVVAAAVGKDWTPILEPATVLPAPLIGTVTGLLAGLYPAWRASRIEPIDALRR</sequence>
<evidence type="ECO:0000256" key="5">
    <source>
        <dbReference type="ARBA" id="ARBA00023136"/>
    </source>
</evidence>
<evidence type="ECO:0000259" key="9">
    <source>
        <dbReference type="Pfam" id="PF12704"/>
    </source>
</evidence>
<gene>
    <name evidence="10" type="ORF">HKK74_25430</name>
</gene>
<name>A0ABR7LVD7_9ACTN</name>
<dbReference type="PANTHER" id="PTHR30572:SF4">
    <property type="entry name" value="ABC TRANSPORTER PERMEASE YTRF"/>
    <property type="match status" value="1"/>
</dbReference>
<feature type="transmembrane region" description="Helical" evidence="7">
    <location>
        <begin position="412"/>
        <end position="433"/>
    </location>
</feature>
<feature type="domain" description="ABC3 transporter permease C-terminal" evidence="8">
    <location>
        <begin position="328"/>
        <end position="440"/>
    </location>
</feature>
<keyword evidence="2" id="KW-1003">Cell membrane</keyword>
<evidence type="ECO:0000313" key="10">
    <source>
        <dbReference type="EMBL" id="MBC6468811.1"/>
    </source>
</evidence>
<evidence type="ECO:0000313" key="11">
    <source>
        <dbReference type="Proteomes" id="UP000805614"/>
    </source>
</evidence>
<comment type="caution">
    <text evidence="10">The sequence shown here is derived from an EMBL/GenBank/DDBJ whole genome shotgun (WGS) entry which is preliminary data.</text>
</comment>
<comment type="similarity">
    <text evidence="6">Belongs to the ABC-4 integral membrane protein family.</text>
</comment>
<dbReference type="Proteomes" id="UP000805614">
    <property type="component" value="Unassembled WGS sequence"/>
</dbReference>
<organism evidence="10 11">
    <name type="scientific">Actinomadura alba</name>
    <dbReference type="NCBI Taxonomy" id="406431"/>
    <lineage>
        <taxon>Bacteria</taxon>
        <taxon>Bacillati</taxon>
        <taxon>Actinomycetota</taxon>
        <taxon>Actinomycetes</taxon>
        <taxon>Streptosporangiales</taxon>
        <taxon>Thermomonosporaceae</taxon>
        <taxon>Actinomadura</taxon>
    </lineage>
</organism>
<feature type="transmembrane region" description="Helical" evidence="7">
    <location>
        <begin position="321"/>
        <end position="349"/>
    </location>
</feature>
<evidence type="ECO:0000256" key="6">
    <source>
        <dbReference type="ARBA" id="ARBA00038076"/>
    </source>
</evidence>
<evidence type="ECO:0000259" key="8">
    <source>
        <dbReference type="Pfam" id="PF02687"/>
    </source>
</evidence>
<evidence type="ECO:0000256" key="4">
    <source>
        <dbReference type="ARBA" id="ARBA00022989"/>
    </source>
</evidence>
<dbReference type="InterPro" id="IPR050250">
    <property type="entry name" value="Macrolide_Exporter_MacB"/>
</dbReference>
<feature type="domain" description="MacB-like periplasmic core" evidence="9">
    <location>
        <begin position="63"/>
        <end position="259"/>
    </location>
</feature>
<dbReference type="Pfam" id="PF02687">
    <property type="entry name" value="FtsX"/>
    <property type="match status" value="1"/>
</dbReference>
<dbReference type="EMBL" id="JABVEC010000021">
    <property type="protein sequence ID" value="MBC6468811.1"/>
    <property type="molecule type" value="Genomic_DNA"/>
</dbReference>
<protein>
    <submittedName>
        <fullName evidence="10">ABC transporter permease</fullName>
    </submittedName>
</protein>
<evidence type="ECO:0000256" key="1">
    <source>
        <dbReference type="ARBA" id="ARBA00004651"/>
    </source>
</evidence>
<feature type="transmembrane region" description="Helical" evidence="7">
    <location>
        <begin position="376"/>
        <end position="400"/>
    </location>
</feature>
<dbReference type="Pfam" id="PF12704">
    <property type="entry name" value="MacB_PCD"/>
    <property type="match status" value="1"/>
</dbReference>
<proteinExistence type="inferred from homology"/>
<keyword evidence="5 7" id="KW-0472">Membrane</keyword>
<dbReference type="InterPro" id="IPR003838">
    <property type="entry name" value="ABC3_permease_C"/>
</dbReference>
<keyword evidence="4 7" id="KW-1133">Transmembrane helix</keyword>
<reference evidence="10 11" key="1">
    <citation type="submission" date="2020-06" db="EMBL/GenBank/DDBJ databases">
        <title>Actinomadura xiongansis sp. nov., isolated from soil of Baiyangdian.</title>
        <authorList>
            <person name="Zhang X."/>
        </authorList>
    </citation>
    <scope>NUCLEOTIDE SEQUENCE [LARGE SCALE GENOMIC DNA]</scope>
    <source>
        <strain evidence="10 11">HBUM206468</strain>
    </source>
</reference>
<evidence type="ECO:0000256" key="7">
    <source>
        <dbReference type="SAM" id="Phobius"/>
    </source>
</evidence>
<accession>A0ABR7LVD7</accession>
<keyword evidence="3 7" id="KW-0812">Transmembrane</keyword>
<comment type="subcellular location">
    <subcellularLocation>
        <location evidence="1">Cell membrane</location>
        <topology evidence="1">Multi-pass membrane protein</topology>
    </subcellularLocation>
</comment>
<dbReference type="InterPro" id="IPR025857">
    <property type="entry name" value="MacB_PCD"/>
</dbReference>
<evidence type="ECO:0000256" key="2">
    <source>
        <dbReference type="ARBA" id="ARBA00022475"/>
    </source>
</evidence>
<keyword evidence="11" id="KW-1185">Reference proteome</keyword>